<reference evidence="4" key="1">
    <citation type="submission" date="2020-01" db="EMBL/GenBank/DDBJ databases">
        <title>Sphingomonas sp. strain CSW-10.</title>
        <authorList>
            <person name="Chen W.-M."/>
        </authorList>
    </citation>
    <scope>NUCLEOTIDE SEQUENCE [LARGE SCALE GENOMIC DNA]</scope>
    <source>
        <strain evidence="4">FSY-8</strain>
    </source>
</reference>
<dbReference type="RefSeq" id="WP_161719131.1">
    <property type="nucleotide sequence ID" value="NZ_JAAAPO010000004.1"/>
</dbReference>
<organism evidence="3 4">
    <name type="scientific">Novosphingobium ovatum</name>
    <dbReference type="NCBI Taxonomy" id="1908523"/>
    <lineage>
        <taxon>Bacteria</taxon>
        <taxon>Pseudomonadati</taxon>
        <taxon>Pseudomonadota</taxon>
        <taxon>Alphaproteobacteria</taxon>
        <taxon>Sphingomonadales</taxon>
        <taxon>Sphingomonadaceae</taxon>
        <taxon>Novosphingobium</taxon>
    </lineage>
</organism>
<comment type="caution">
    <text evidence="3">The sequence shown here is derived from an EMBL/GenBank/DDBJ whole genome shotgun (WGS) entry which is preliminary data.</text>
</comment>
<sequence>MLRLALRPPALALLSDFYAAISPDWISVKDSWHPTQAVGPDGERADVKDVANGLQCRCLCYECGQPVLAKQGPKVRWHFAHHAPTNCRPTPESELHFFAKTLLAEKLWLWIPAVQAKAAGRTESISNRQQFRFSAVKVEKADGNVRPDLLLITDRGKALHIEIYVRHRVDPIKLEKLRSRGISSVEIDLSKLDWDDRGAWNDAILETAPREWLHNAIAAKVQDGMELQAASEAKAKQQVLDAEYEKIAEIWSKVETVREEPNEHLTEQHGLALKRGFSQKIGHAVKGAACFRVSPIYWQARLVNRFLWDKATASASVFETGDALAYVRDLIWPGLNRISKETSARMQQDFPAFQDPWHAVHSYLKWLKDQHWMFSKRVGGKKWLPSSSAVHLREEQEASWQQERERKEEVTDWLDMILSDIPESETAGFDRAKWVDWFVTSYDVGEARAFHEAIYGMVVSGRQLVDDLLGLPLQAEYMRQEIAQADRRAQNERERVTRLLQAEQDRRISRIEDKASSVLGELAQNWLLAANDQLDGKTPLDLATQSDDGLVRATSELARLHNERRDAEAREAMVLRQQAALEKNRVELITLARKRARDPARAELWCKSSNPKLGGKRPFDYCVDDRALRTCKDIMPTAL</sequence>
<evidence type="ECO:0000313" key="4">
    <source>
        <dbReference type="Proteomes" id="UP000753724"/>
    </source>
</evidence>
<dbReference type="EMBL" id="JAAAPO010000004">
    <property type="protein sequence ID" value="NBC37291.1"/>
    <property type="molecule type" value="Genomic_DNA"/>
</dbReference>
<protein>
    <submittedName>
        <fullName evidence="3">DUF2384 domain-containing protein</fullName>
    </submittedName>
</protein>
<evidence type="ECO:0000256" key="1">
    <source>
        <dbReference type="SAM" id="Coils"/>
    </source>
</evidence>
<gene>
    <name evidence="3" type="ORF">GTZ99_12065</name>
</gene>
<keyword evidence="1" id="KW-0175">Coiled coil</keyword>
<proteinExistence type="predicted"/>
<feature type="domain" description="Competence protein CoiA-like N-terminal" evidence="2">
    <location>
        <begin position="57"/>
        <end position="88"/>
    </location>
</feature>
<evidence type="ECO:0000259" key="2">
    <source>
        <dbReference type="Pfam" id="PF25164"/>
    </source>
</evidence>
<keyword evidence="4" id="KW-1185">Reference proteome</keyword>
<dbReference type="InterPro" id="IPR057253">
    <property type="entry name" value="CoiA-like_N"/>
</dbReference>
<dbReference type="Proteomes" id="UP000753724">
    <property type="component" value="Unassembled WGS sequence"/>
</dbReference>
<accession>A0ABW9XFJ7</accession>
<name>A0ABW9XFJ7_9SPHN</name>
<feature type="coiled-coil region" evidence="1">
    <location>
        <begin position="475"/>
        <end position="502"/>
    </location>
</feature>
<dbReference type="Pfam" id="PF25164">
    <property type="entry name" value="CoiA_N"/>
    <property type="match status" value="1"/>
</dbReference>
<evidence type="ECO:0000313" key="3">
    <source>
        <dbReference type="EMBL" id="NBC37291.1"/>
    </source>
</evidence>